<dbReference type="OrthoDB" id="409725at2759"/>
<dbReference type="FunFam" id="1.20.1280.290:FF:000004">
    <property type="entry name" value="Sugar transporter SWEET"/>
    <property type="match status" value="1"/>
</dbReference>
<keyword evidence="10" id="KW-0333">Golgi apparatus</keyword>
<comment type="caution">
    <text evidence="13">The sequence shown here is derived from an EMBL/GenBank/DDBJ whole genome shotgun (WGS) entry which is preliminary data.</text>
</comment>
<dbReference type="InterPro" id="IPR004316">
    <property type="entry name" value="SWEET_rpt"/>
</dbReference>
<comment type="subcellular location">
    <subcellularLocation>
        <location evidence="1 12">Cell membrane</location>
        <topology evidence="1 12">Multi-pass membrane protein</topology>
    </subcellularLocation>
    <subcellularLocation>
        <location evidence="2">Golgi apparatus membrane</location>
        <topology evidence="2">Multi-pass membrane protein</topology>
    </subcellularLocation>
</comment>
<dbReference type="AlphaFoldDB" id="A0A9W6BPE5"/>
<dbReference type="Gene3D" id="1.20.1280.290">
    <property type="match status" value="2"/>
</dbReference>
<comment type="function">
    <text evidence="12">Mediates both low-affinity uptake and efflux of sugar across the membrane.</text>
</comment>
<evidence type="ECO:0000256" key="10">
    <source>
        <dbReference type="ARBA" id="ARBA00023034"/>
    </source>
</evidence>
<dbReference type="EMBL" id="BRXU01000012">
    <property type="protein sequence ID" value="GLC55327.1"/>
    <property type="molecule type" value="Genomic_DNA"/>
</dbReference>
<feature type="transmembrane region" description="Helical" evidence="12">
    <location>
        <begin position="119"/>
        <end position="137"/>
    </location>
</feature>
<organism evidence="13 14">
    <name type="scientific">Pleodorina starrii</name>
    <dbReference type="NCBI Taxonomy" id="330485"/>
    <lineage>
        <taxon>Eukaryota</taxon>
        <taxon>Viridiplantae</taxon>
        <taxon>Chlorophyta</taxon>
        <taxon>core chlorophytes</taxon>
        <taxon>Chlorophyceae</taxon>
        <taxon>CS clade</taxon>
        <taxon>Chlamydomonadales</taxon>
        <taxon>Volvocaceae</taxon>
        <taxon>Pleodorina</taxon>
    </lineage>
</organism>
<dbReference type="PANTHER" id="PTHR10791:SF224">
    <property type="entry name" value="SUGAR TRANSPORTER SWEET"/>
    <property type="match status" value="1"/>
</dbReference>
<evidence type="ECO:0000256" key="3">
    <source>
        <dbReference type="ARBA" id="ARBA00007809"/>
    </source>
</evidence>
<evidence type="ECO:0000256" key="7">
    <source>
        <dbReference type="ARBA" id="ARBA00022692"/>
    </source>
</evidence>
<evidence type="ECO:0000313" key="13">
    <source>
        <dbReference type="EMBL" id="GLC55327.1"/>
    </source>
</evidence>
<evidence type="ECO:0000256" key="2">
    <source>
        <dbReference type="ARBA" id="ARBA00004653"/>
    </source>
</evidence>
<protein>
    <recommendedName>
        <fullName evidence="12">Bidirectional sugar transporter SWEET</fullName>
    </recommendedName>
</protein>
<reference evidence="13 14" key="1">
    <citation type="journal article" date="2023" name="Commun. Biol.">
        <title>Reorganization of the ancestral sex-determining regions during the evolution of trioecy in Pleodorina starrii.</title>
        <authorList>
            <person name="Takahashi K."/>
            <person name="Suzuki S."/>
            <person name="Kawai-Toyooka H."/>
            <person name="Yamamoto K."/>
            <person name="Hamaji T."/>
            <person name="Ootsuki R."/>
            <person name="Yamaguchi H."/>
            <person name="Kawachi M."/>
            <person name="Higashiyama T."/>
            <person name="Nozaki H."/>
        </authorList>
    </citation>
    <scope>NUCLEOTIDE SEQUENCE [LARGE SCALE GENOMIC DNA]</scope>
    <source>
        <strain evidence="13 14">NIES-4479</strain>
    </source>
</reference>
<dbReference type="Pfam" id="PF03083">
    <property type="entry name" value="MtN3_slv"/>
    <property type="match status" value="2"/>
</dbReference>
<feature type="transmembrane region" description="Helical" evidence="12">
    <location>
        <begin position="143"/>
        <end position="166"/>
    </location>
</feature>
<evidence type="ECO:0000256" key="6">
    <source>
        <dbReference type="ARBA" id="ARBA00022597"/>
    </source>
</evidence>
<evidence type="ECO:0000256" key="12">
    <source>
        <dbReference type="RuleBase" id="RU910715"/>
    </source>
</evidence>
<evidence type="ECO:0000256" key="5">
    <source>
        <dbReference type="ARBA" id="ARBA00022475"/>
    </source>
</evidence>
<comment type="similarity">
    <text evidence="3 12">Belongs to the SWEET sugar transporter family.</text>
</comment>
<dbReference type="InterPro" id="IPR047664">
    <property type="entry name" value="SWEET"/>
</dbReference>
<feature type="transmembrane region" description="Helical" evidence="12">
    <location>
        <begin position="58"/>
        <end position="76"/>
    </location>
</feature>
<accession>A0A9W6BPE5</accession>
<evidence type="ECO:0000256" key="9">
    <source>
        <dbReference type="ARBA" id="ARBA00022989"/>
    </source>
</evidence>
<keyword evidence="8" id="KW-0677">Repeat</keyword>
<keyword evidence="4 12" id="KW-0813">Transport</keyword>
<keyword evidence="14" id="KW-1185">Reference proteome</keyword>
<dbReference type="GO" id="GO:0005886">
    <property type="term" value="C:plasma membrane"/>
    <property type="evidence" value="ECO:0007669"/>
    <property type="project" value="UniProtKB-SubCell"/>
</dbReference>
<proteinExistence type="inferred from homology"/>
<gene>
    <name evidence="13" type="primary">PLEST007805</name>
    <name evidence="13" type="ORF">PLESTB_000972900</name>
</gene>
<keyword evidence="11 12" id="KW-0472">Membrane</keyword>
<dbReference type="GO" id="GO:0051119">
    <property type="term" value="F:sugar transmembrane transporter activity"/>
    <property type="evidence" value="ECO:0007669"/>
    <property type="project" value="InterPro"/>
</dbReference>
<name>A0A9W6BPE5_9CHLO</name>
<evidence type="ECO:0000256" key="4">
    <source>
        <dbReference type="ARBA" id="ARBA00022448"/>
    </source>
</evidence>
<evidence type="ECO:0000256" key="1">
    <source>
        <dbReference type="ARBA" id="ARBA00004651"/>
    </source>
</evidence>
<keyword evidence="7 12" id="KW-0812">Transmembrane</keyword>
<feature type="transmembrane region" description="Helical" evidence="12">
    <location>
        <begin position="178"/>
        <end position="197"/>
    </location>
</feature>
<dbReference type="GO" id="GO:0000139">
    <property type="term" value="C:Golgi membrane"/>
    <property type="evidence" value="ECO:0007669"/>
    <property type="project" value="UniProtKB-SubCell"/>
</dbReference>
<evidence type="ECO:0000256" key="8">
    <source>
        <dbReference type="ARBA" id="ARBA00022737"/>
    </source>
</evidence>
<keyword evidence="9 12" id="KW-1133">Transmembrane helix</keyword>
<keyword evidence="5" id="KW-1003">Cell membrane</keyword>
<evidence type="ECO:0000313" key="14">
    <source>
        <dbReference type="Proteomes" id="UP001165080"/>
    </source>
</evidence>
<keyword evidence="6 12" id="KW-0762">Sugar transport</keyword>
<feature type="transmembrane region" description="Helical" evidence="12">
    <location>
        <begin position="26"/>
        <end position="46"/>
    </location>
</feature>
<dbReference type="Proteomes" id="UP001165080">
    <property type="component" value="Unassembled WGS sequence"/>
</dbReference>
<evidence type="ECO:0000256" key="11">
    <source>
        <dbReference type="ARBA" id="ARBA00023136"/>
    </source>
</evidence>
<dbReference type="PANTHER" id="PTHR10791">
    <property type="entry name" value="RAG1-ACTIVATING PROTEIN 1"/>
    <property type="match status" value="1"/>
</dbReference>
<feature type="transmembrane region" description="Helical" evidence="12">
    <location>
        <begin position="203"/>
        <end position="223"/>
    </location>
</feature>
<sequence length="258" mass="27178">MAPLRLLLDDDDFDDMDFKELLLKHIAPGLGCIIAFLMFVSPLKAVLQVRASKHLGDLNPLPLVAIIANCTAWLLYGCVNADPYVILANEPGLLLGVFMTISCYAFADIKARDLMLKALLFFTLLISGAGIAIALFVEKDSTASLIAGYTAVFVLLCYYGAPLSTLAEVVRCRSSASLHWPISVMNTVNGLLWVAYGTAVHDMFIAAPNAVGATFGLLQLALIHCYPPKKAAVGNGAAASGGAAAAEYEPLQGGGGTA</sequence>
<feature type="transmembrane region" description="Helical" evidence="12">
    <location>
        <begin position="88"/>
        <end position="107"/>
    </location>
</feature>